<dbReference type="SUPFAM" id="SSF56496">
    <property type="entry name" value="Fibrinogen C-terminal domain-like"/>
    <property type="match status" value="1"/>
</dbReference>
<comment type="caution">
    <text evidence="9">The sequence shown here is derived from an EMBL/GenBank/DDBJ whole genome shotgun (WGS) entry which is preliminary data.</text>
</comment>
<sequence>MMEPRRLEGVLGLLLLTAVSVGGMCPTSAESTKEVTDLEVGIKQAWTCPAGMRWNNNMSVIIVRCDKEEPPEQTETCIESTTQCTDAPPTIASTTATALPNSQGHYYTCVKGTAWLSSRSYGHVSSCKQNGQFHMFLDACEKECPLPRDCSVLYTLGFKTSGIYKVLPLGSSRDGIMVECDMGESTPDKTAASGGWTLMLRHHSSNGVMEGATHVLRLGHDSCYGCRPLILKADLTGSEIKWPPLSNTTIDKVTIWLRPLSYDKDSSCPPLVGADPSWPTNTKTNVTVPVSRSPGTNITYRCTQSYYLEGKEAGVRSSSGVVQCVTNSVANTHSWNYSLATADKECLVVTSKARKYVSCNDSTIQAVCMLPGYCPPDYTRYRGLCYQVKFDQGDDLVGALAECNKEGSSLAYPQDLDTLKYLSTLVYDLATADSKTLPLDVMVGLNNVWGDWSASGIYTVSSDIQKAVKSPSTTTGWRLLTVPETKEGDSTFKEATGLTGNDATTLICQHLGPMGCWDAPWEPTTNMTRSSWTWESTETALATVLVYTCYPGYFLNANLSLSSMTVKCVGQLGGWYPRTVHNCFPIDVCTEDLPTAPSSLMTREESTNVRYLNGSINFTCPANMSTQEGNTTQTITCVYENSTYLHHPATVAPCDVCLGEPTVGNATTDWDLSNTYKINTTVTATCNEKHVATLTNNTQVVTCTETGWEQPPACYAESNMTRANFTANTLGTTITYTCEEGLYTITNQTYTVPQAEITATCNSDAQWTYNGTALHCTTTAPALGSHDWDGFTKESDTQVVYTCDETLFFGDESSNITVTCQQGNWTTIDQNIFQCRQVTAPPPPFPDGVIIPTSGGSAASSMTFWAGDTLNITCAEGKVTPTGVNMTTITNNGTAWSPIDPEFECFDVAENPTLPPGVSFAMPPATFYVGQNLTVGCAEGMEPVGDLQVVYITYNGTDWSPVDPDFICRVYRRVIDKGHYILLRAH</sequence>
<keyword evidence="10" id="KW-1185">Reference proteome</keyword>
<evidence type="ECO:0000259" key="8">
    <source>
        <dbReference type="PROSITE" id="PS51406"/>
    </source>
</evidence>
<dbReference type="InterPro" id="IPR016187">
    <property type="entry name" value="CTDL_fold"/>
</dbReference>
<reference evidence="9" key="1">
    <citation type="journal article" date="2021" name="Sci. Adv.">
        <title>The American lobster genome reveals insights on longevity, neural, and immune adaptations.</title>
        <authorList>
            <person name="Polinski J.M."/>
            <person name="Zimin A.V."/>
            <person name="Clark K.F."/>
            <person name="Kohn A.B."/>
            <person name="Sadowski N."/>
            <person name="Timp W."/>
            <person name="Ptitsyn A."/>
            <person name="Khanna P."/>
            <person name="Romanova D.Y."/>
            <person name="Williams P."/>
            <person name="Greenwood S.J."/>
            <person name="Moroz L.L."/>
            <person name="Walt D.R."/>
            <person name="Bodnar A.G."/>
        </authorList>
    </citation>
    <scope>NUCLEOTIDE SEQUENCE</scope>
    <source>
        <strain evidence="9">GMGI-L3</strain>
    </source>
</reference>
<protein>
    <submittedName>
        <fullName evidence="9">Complement factor H-related protein 3-like</fullName>
    </submittedName>
</protein>
<evidence type="ECO:0000256" key="5">
    <source>
        <dbReference type="PROSITE-ProRule" id="PRU00302"/>
    </source>
</evidence>
<dbReference type="InterPro" id="IPR035976">
    <property type="entry name" value="Sushi/SCR/CCP_sf"/>
</dbReference>
<dbReference type="SUPFAM" id="SSF56436">
    <property type="entry name" value="C-type lectin-like"/>
    <property type="match status" value="1"/>
</dbReference>
<dbReference type="AlphaFoldDB" id="A0A8J5JP10"/>
<keyword evidence="2 5" id="KW-0768">Sushi</keyword>
<evidence type="ECO:0000256" key="3">
    <source>
        <dbReference type="ARBA" id="ARBA00022729"/>
    </source>
</evidence>
<dbReference type="PANTHER" id="PTHR45785:SF2">
    <property type="entry name" value="COMPLEMENT FACTOR H-RELATED"/>
    <property type="match status" value="1"/>
</dbReference>
<proteinExistence type="predicted"/>
<dbReference type="InterPro" id="IPR002181">
    <property type="entry name" value="Fibrinogen_a/b/g_C_dom"/>
</dbReference>
<comment type="subcellular location">
    <subcellularLocation>
        <location evidence="1">Virion</location>
    </subcellularLocation>
</comment>
<comment type="caution">
    <text evidence="5">Lacks conserved residue(s) required for the propagation of feature annotation.</text>
</comment>
<dbReference type="InterPro" id="IPR036056">
    <property type="entry name" value="Fibrinogen-like_C"/>
</dbReference>
<dbReference type="PROSITE" id="PS50923">
    <property type="entry name" value="SUSHI"/>
    <property type="match status" value="1"/>
</dbReference>
<keyword evidence="3 6" id="KW-0732">Signal</keyword>
<dbReference type="InterPro" id="IPR000436">
    <property type="entry name" value="Sushi_SCR_CCP_dom"/>
</dbReference>
<feature type="domain" description="Sushi" evidence="7">
    <location>
        <begin position="701"/>
        <end position="778"/>
    </location>
</feature>
<dbReference type="InterPro" id="IPR014716">
    <property type="entry name" value="Fibrinogen_a/b/g_C_1"/>
</dbReference>
<name>A0A8J5JP10_HOMAM</name>
<dbReference type="PANTHER" id="PTHR45785">
    <property type="entry name" value="COMPLEMENT FACTOR H-RELATED"/>
    <property type="match status" value="1"/>
</dbReference>
<dbReference type="Pfam" id="PF00084">
    <property type="entry name" value="Sushi"/>
    <property type="match status" value="1"/>
</dbReference>
<dbReference type="InterPro" id="IPR051503">
    <property type="entry name" value="ComplSys_Reg/VirEntry_Med"/>
</dbReference>
<evidence type="ECO:0000259" key="7">
    <source>
        <dbReference type="PROSITE" id="PS50923"/>
    </source>
</evidence>
<accession>A0A8J5JP10</accession>
<keyword evidence="4" id="KW-1015">Disulfide bond</keyword>
<dbReference type="EMBL" id="JAHLQT010035764">
    <property type="protein sequence ID" value="KAG7158083.1"/>
    <property type="molecule type" value="Genomic_DNA"/>
</dbReference>
<dbReference type="Proteomes" id="UP000747542">
    <property type="component" value="Unassembled WGS sequence"/>
</dbReference>
<organism evidence="9 10">
    <name type="scientific">Homarus americanus</name>
    <name type="common">American lobster</name>
    <dbReference type="NCBI Taxonomy" id="6706"/>
    <lineage>
        <taxon>Eukaryota</taxon>
        <taxon>Metazoa</taxon>
        <taxon>Ecdysozoa</taxon>
        <taxon>Arthropoda</taxon>
        <taxon>Crustacea</taxon>
        <taxon>Multicrustacea</taxon>
        <taxon>Malacostraca</taxon>
        <taxon>Eumalacostraca</taxon>
        <taxon>Eucarida</taxon>
        <taxon>Decapoda</taxon>
        <taxon>Pleocyemata</taxon>
        <taxon>Astacidea</taxon>
        <taxon>Nephropoidea</taxon>
        <taxon>Nephropidae</taxon>
        <taxon>Homarus</taxon>
    </lineage>
</organism>
<gene>
    <name evidence="9" type="primary">Cfhr3-L</name>
    <name evidence="9" type="ORF">Hamer_G025056</name>
</gene>
<feature type="chain" id="PRO_5035199038" evidence="6">
    <location>
        <begin position="24"/>
        <end position="986"/>
    </location>
</feature>
<dbReference type="Gene3D" id="3.90.215.10">
    <property type="entry name" value="Gamma Fibrinogen, chain A, domain 1"/>
    <property type="match status" value="1"/>
</dbReference>
<dbReference type="SUPFAM" id="SSF57535">
    <property type="entry name" value="Complement control module/SCR domain"/>
    <property type="match status" value="2"/>
</dbReference>
<evidence type="ECO:0000256" key="4">
    <source>
        <dbReference type="ARBA" id="ARBA00023157"/>
    </source>
</evidence>
<evidence type="ECO:0000256" key="2">
    <source>
        <dbReference type="ARBA" id="ARBA00022659"/>
    </source>
</evidence>
<dbReference type="Gene3D" id="2.10.70.10">
    <property type="entry name" value="Complement Module, domain 1"/>
    <property type="match status" value="1"/>
</dbReference>
<dbReference type="SMART" id="SM00032">
    <property type="entry name" value="CCP"/>
    <property type="match status" value="3"/>
</dbReference>
<evidence type="ECO:0000256" key="6">
    <source>
        <dbReference type="SAM" id="SignalP"/>
    </source>
</evidence>
<feature type="signal peptide" evidence="6">
    <location>
        <begin position="1"/>
        <end position="23"/>
    </location>
</feature>
<dbReference type="PROSITE" id="PS51406">
    <property type="entry name" value="FIBRINOGEN_C_2"/>
    <property type="match status" value="1"/>
</dbReference>
<evidence type="ECO:0000313" key="9">
    <source>
        <dbReference type="EMBL" id="KAG7158083.1"/>
    </source>
</evidence>
<evidence type="ECO:0000256" key="1">
    <source>
        <dbReference type="ARBA" id="ARBA00004328"/>
    </source>
</evidence>
<feature type="domain" description="Fibrinogen C-terminal" evidence="8">
    <location>
        <begin position="141"/>
        <end position="202"/>
    </location>
</feature>
<evidence type="ECO:0000313" key="10">
    <source>
        <dbReference type="Proteomes" id="UP000747542"/>
    </source>
</evidence>